<dbReference type="Gene3D" id="3.40.50.720">
    <property type="entry name" value="NAD(P)-binding Rossmann-like Domain"/>
    <property type="match status" value="1"/>
</dbReference>
<dbReference type="PANTHER" id="PTHR21708">
    <property type="entry name" value="PROBABLE 2-DEHYDROPANTOATE 2-REDUCTASE"/>
    <property type="match status" value="1"/>
</dbReference>
<feature type="domain" description="Ketopantoate reductase N-terminal" evidence="11">
    <location>
        <begin position="3"/>
        <end position="160"/>
    </location>
</feature>
<evidence type="ECO:0000256" key="1">
    <source>
        <dbReference type="ARBA" id="ARBA00004994"/>
    </source>
</evidence>
<dbReference type="SUPFAM" id="SSF51735">
    <property type="entry name" value="NAD(P)-binding Rossmann-fold domains"/>
    <property type="match status" value="1"/>
</dbReference>
<keyword evidence="14" id="KW-1185">Reference proteome</keyword>
<dbReference type="InterPro" id="IPR013332">
    <property type="entry name" value="KPR_N"/>
</dbReference>
<evidence type="ECO:0000259" key="11">
    <source>
        <dbReference type="Pfam" id="PF02558"/>
    </source>
</evidence>
<evidence type="ECO:0000256" key="10">
    <source>
        <dbReference type="RuleBase" id="RU362068"/>
    </source>
</evidence>
<reference evidence="13 14" key="1">
    <citation type="submission" date="2020-10" db="EMBL/GenBank/DDBJ databases">
        <title>Aquamicrobium zhengzhouensis sp. nov., a exopolysaccharide producing bacterium isolated from farmland soil.</title>
        <authorList>
            <person name="Wang X."/>
        </authorList>
    </citation>
    <scope>NUCLEOTIDE SEQUENCE [LARGE SCALE GENOMIC DNA]</scope>
    <source>
        <strain evidence="14">cd-1</strain>
    </source>
</reference>
<evidence type="ECO:0000256" key="9">
    <source>
        <dbReference type="ARBA" id="ARBA00048793"/>
    </source>
</evidence>
<evidence type="ECO:0000313" key="14">
    <source>
        <dbReference type="Proteomes" id="UP000601789"/>
    </source>
</evidence>
<keyword evidence="7 10" id="KW-0560">Oxidoreductase</keyword>
<comment type="pathway">
    <text evidence="1 10">Cofactor biosynthesis; (R)-pantothenate biosynthesis; (R)-pantoate from 3-methyl-2-oxobutanoate: step 2/2.</text>
</comment>
<evidence type="ECO:0000256" key="4">
    <source>
        <dbReference type="ARBA" id="ARBA00019465"/>
    </source>
</evidence>
<dbReference type="NCBIfam" id="TIGR00745">
    <property type="entry name" value="apbA_panE"/>
    <property type="match status" value="1"/>
</dbReference>
<evidence type="ECO:0000256" key="7">
    <source>
        <dbReference type="ARBA" id="ARBA00023002"/>
    </source>
</evidence>
<dbReference type="RefSeq" id="WP_198477959.1">
    <property type="nucleotide sequence ID" value="NZ_JADGMQ010000016.1"/>
</dbReference>
<dbReference type="Pfam" id="PF02558">
    <property type="entry name" value="ApbA"/>
    <property type="match status" value="1"/>
</dbReference>
<feature type="domain" description="Ketopantoate reductase C-terminal" evidence="12">
    <location>
        <begin position="198"/>
        <end position="315"/>
    </location>
</feature>
<gene>
    <name evidence="13" type="ORF">IOD40_17290</name>
</gene>
<dbReference type="InterPro" id="IPR036291">
    <property type="entry name" value="NAD(P)-bd_dom_sf"/>
</dbReference>
<keyword evidence="5 10" id="KW-0566">Pantothenate biosynthesis</keyword>
<comment type="similarity">
    <text evidence="2 10">Belongs to the ketopantoate reductase family.</text>
</comment>
<dbReference type="Proteomes" id="UP000601789">
    <property type="component" value="Unassembled WGS sequence"/>
</dbReference>
<name>A0ABS0SIP2_9HYPH</name>
<comment type="catalytic activity">
    <reaction evidence="9 10">
        <text>(R)-pantoate + NADP(+) = 2-dehydropantoate + NADPH + H(+)</text>
        <dbReference type="Rhea" id="RHEA:16233"/>
        <dbReference type="ChEBI" id="CHEBI:11561"/>
        <dbReference type="ChEBI" id="CHEBI:15378"/>
        <dbReference type="ChEBI" id="CHEBI:15980"/>
        <dbReference type="ChEBI" id="CHEBI:57783"/>
        <dbReference type="ChEBI" id="CHEBI:58349"/>
        <dbReference type="EC" id="1.1.1.169"/>
    </reaction>
</comment>
<comment type="caution">
    <text evidence="13">The sequence shown here is derived from an EMBL/GenBank/DDBJ whole genome shotgun (WGS) entry which is preliminary data.</text>
</comment>
<evidence type="ECO:0000256" key="5">
    <source>
        <dbReference type="ARBA" id="ARBA00022655"/>
    </source>
</evidence>
<protein>
    <recommendedName>
        <fullName evidence="4 10">2-dehydropantoate 2-reductase</fullName>
        <ecNumber evidence="3 10">1.1.1.169</ecNumber>
    </recommendedName>
    <alternativeName>
        <fullName evidence="8 10">Ketopantoate reductase</fullName>
    </alternativeName>
</protein>
<dbReference type="EC" id="1.1.1.169" evidence="3 10"/>
<dbReference type="NCBIfam" id="NF005089">
    <property type="entry name" value="PRK06522.1-4"/>
    <property type="match status" value="1"/>
</dbReference>
<dbReference type="Gene3D" id="1.10.1040.10">
    <property type="entry name" value="N-(1-d-carboxylethyl)-l-norvaline Dehydrogenase, domain 2"/>
    <property type="match status" value="1"/>
</dbReference>
<comment type="function">
    <text evidence="10">Catalyzes the NADPH-dependent reduction of ketopantoate into pantoic acid.</text>
</comment>
<accession>A0ABS0SIP2</accession>
<dbReference type="InterPro" id="IPR013328">
    <property type="entry name" value="6PGD_dom2"/>
</dbReference>
<dbReference type="InterPro" id="IPR013752">
    <property type="entry name" value="KPA_reductase"/>
</dbReference>
<evidence type="ECO:0000256" key="6">
    <source>
        <dbReference type="ARBA" id="ARBA00022857"/>
    </source>
</evidence>
<dbReference type="EMBL" id="JADGMQ010000016">
    <property type="protein sequence ID" value="MBI1622418.1"/>
    <property type="molecule type" value="Genomic_DNA"/>
</dbReference>
<evidence type="ECO:0000256" key="3">
    <source>
        <dbReference type="ARBA" id="ARBA00013014"/>
    </source>
</evidence>
<dbReference type="SUPFAM" id="SSF48179">
    <property type="entry name" value="6-phosphogluconate dehydrogenase C-terminal domain-like"/>
    <property type="match status" value="1"/>
</dbReference>
<sequence length="326" mass="34832">MRVCIYGAGAGGGHFGARLAQAGHEVSLIARGPHLAAIKSGGLTLISGDEEIVTFPAATDDSSEPGHQDLVIVTVKATALASVAEGLKPLVGPETRVLFTQNGMPWWYPLGIDIEQRLPALPSFALSDAYLEAVRPEQILGGLIYSANEVREPGVVFNNSPGANRMDIGAIVPEHDGDAEPFREALRAAEIGSLPVNDIREAIWKKLLFNMSGSVIALATGNQSSIARRDPALGEVYLDLVNEGLAIAAAYGYRLNDELRPEEMLKKTLDHKPSLLQDFEQGRAMEIAEIVLAPLEFARAAGLNTPALRTIAAIVVRRAKDKGLFA</sequence>
<evidence type="ECO:0000259" key="12">
    <source>
        <dbReference type="Pfam" id="PF08546"/>
    </source>
</evidence>
<dbReference type="Pfam" id="PF08546">
    <property type="entry name" value="ApbA_C"/>
    <property type="match status" value="1"/>
</dbReference>
<keyword evidence="6 10" id="KW-0521">NADP</keyword>
<dbReference type="InterPro" id="IPR003710">
    <property type="entry name" value="ApbA"/>
</dbReference>
<evidence type="ECO:0000256" key="2">
    <source>
        <dbReference type="ARBA" id="ARBA00007870"/>
    </source>
</evidence>
<dbReference type="InterPro" id="IPR051402">
    <property type="entry name" value="KPR-Related"/>
</dbReference>
<evidence type="ECO:0000313" key="13">
    <source>
        <dbReference type="EMBL" id="MBI1622418.1"/>
    </source>
</evidence>
<dbReference type="GO" id="GO:0008677">
    <property type="term" value="F:2-dehydropantoate 2-reductase activity"/>
    <property type="evidence" value="ECO:0007669"/>
    <property type="project" value="UniProtKB-EC"/>
</dbReference>
<dbReference type="InterPro" id="IPR008927">
    <property type="entry name" value="6-PGluconate_DH-like_C_sf"/>
</dbReference>
<dbReference type="PANTHER" id="PTHR21708:SF45">
    <property type="entry name" value="2-DEHYDROPANTOATE 2-REDUCTASE"/>
    <property type="match status" value="1"/>
</dbReference>
<proteinExistence type="inferred from homology"/>
<evidence type="ECO:0000256" key="8">
    <source>
        <dbReference type="ARBA" id="ARBA00032024"/>
    </source>
</evidence>
<organism evidence="13 14">
    <name type="scientific">Aquamicrobium zhengzhouense</name>
    <dbReference type="NCBI Taxonomy" id="2781738"/>
    <lineage>
        <taxon>Bacteria</taxon>
        <taxon>Pseudomonadati</taxon>
        <taxon>Pseudomonadota</taxon>
        <taxon>Alphaproteobacteria</taxon>
        <taxon>Hyphomicrobiales</taxon>
        <taxon>Phyllobacteriaceae</taxon>
        <taxon>Aquamicrobium</taxon>
    </lineage>
</organism>